<evidence type="ECO:0000313" key="1">
    <source>
        <dbReference type="EMBL" id="CUS21350.1"/>
    </source>
</evidence>
<protein>
    <submittedName>
        <fullName evidence="1">LAQU0S03e00540g1_1</fullName>
    </submittedName>
</protein>
<dbReference type="OrthoDB" id="2150604at2759"/>
<reference evidence="2" key="1">
    <citation type="submission" date="2015-10" db="EMBL/GenBank/DDBJ databases">
        <authorList>
            <person name="Devillers H."/>
        </authorList>
    </citation>
    <scope>NUCLEOTIDE SEQUENCE [LARGE SCALE GENOMIC DNA]</scope>
</reference>
<dbReference type="Pfam" id="PF07247">
    <property type="entry name" value="AATase"/>
    <property type="match status" value="1"/>
</dbReference>
<organism evidence="1 2">
    <name type="scientific">Lachancea quebecensis</name>
    <dbReference type="NCBI Taxonomy" id="1654605"/>
    <lineage>
        <taxon>Eukaryota</taxon>
        <taxon>Fungi</taxon>
        <taxon>Dikarya</taxon>
        <taxon>Ascomycota</taxon>
        <taxon>Saccharomycotina</taxon>
        <taxon>Saccharomycetes</taxon>
        <taxon>Saccharomycetales</taxon>
        <taxon>Saccharomycetaceae</taxon>
        <taxon>Lachancea</taxon>
    </lineage>
</organism>
<dbReference type="AlphaFoldDB" id="A0A0P1KNG0"/>
<dbReference type="SUPFAM" id="SSF52777">
    <property type="entry name" value="CoA-dependent acyltransferases"/>
    <property type="match status" value="1"/>
</dbReference>
<name>A0A0P1KNG0_9SACH</name>
<dbReference type="InterPro" id="IPR010828">
    <property type="entry name" value="Atf2/Sli1-like"/>
</dbReference>
<accession>A0A0P1KNG0</accession>
<dbReference type="EMBL" id="LN890565">
    <property type="protein sequence ID" value="CUS21350.1"/>
    <property type="molecule type" value="Genomic_DNA"/>
</dbReference>
<dbReference type="InterPro" id="IPR052058">
    <property type="entry name" value="Alcohol_O-acetyltransferase"/>
</dbReference>
<gene>
    <name evidence="1" type="ORF">LAQU0_S03e00540g</name>
</gene>
<evidence type="ECO:0000313" key="2">
    <source>
        <dbReference type="Proteomes" id="UP000236544"/>
    </source>
</evidence>
<dbReference type="Proteomes" id="UP000236544">
    <property type="component" value="Unassembled WGS sequence"/>
</dbReference>
<keyword evidence="2" id="KW-1185">Reference proteome</keyword>
<dbReference type="PANTHER" id="PTHR28037:SF1">
    <property type="entry name" value="ALCOHOL O-ACETYLTRANSFERASE 1-RELATED"/>
    <property type="match status" value="1"/>
</dbReference>
<dbReference type="GO" id="GO:0008080">
    <property type="term" value="F:N-acetyltransferase activity"/>
    <property type="evidence" value="ECO:0007669"/>
    <property type="project" value="TreeGrafter"/>
</dbReference>
<proteinExistence type="predicted"/>
<dbReference type="PANTHER" id="PTHR28037">
    <property type="entry name" value="ALCOHOL O-ACETYLTRANSFERASE 1-RELATED"/>
    <property type="match status" value="1"/>
</dbReference>
<sequence length="464" mass="51845">MKSLSGLEEFFYYRSKQRLHTCFIVAITLNTRPTRGEIFHAIKTVVSKYPQLYSDVVARNGSLVLDPLQSPFSLDDVVEFTALESLDEESSDKIFKEITFIYGTGKPLWKVLVLEDQRTFVLCSDHVILDGLSTTVFWGSFMRSLNASQPDSTSSDEVLFKPSPTIPHVPQHPYSQLPVSVSGLLLRFFVRFLVLMSFLGVDLIGPVFVPSLGTKDFKFLHYRFPEGFLASDGTVRNDNCQLKINVSPNNLRALLRRCKEKKVSLSVFLLAVIAHSLKLVDATHVEGSRIKASVPMNTRPLVQKTMSVKPEAVEVGNFITGATLEYDKTSDDDIWQTAAKFREELLSQKDSQRSIESTKLLELIDVDAFVERKKNAKYPGSTFEVTNLGFQSFDCGEDDRYYVQDSIFNNPQGLGDVISCGCVATPVGGLNCSINFPRVISSDLKAPIEYIKRTLDSLSAVDSP</sequence>